<evidence type="ECO:0000259" key="7">
    <source>
        <dbReference type="PROSITE" id="PS50112"/>
    </source>
</evidence>
<sequence length="570" mass="61862">MRLNTPVTQQEYRLGDDDLLISRTNLQGKITYANPAFVEASGFSLEELIGSDHNLVRHPDMPEEAFQNFWETIKQGQVWNGLVKNRRKNGDHYWVRANVVPVSEAGKVVGYASLRTCPSRAEVEHASKVYQRFKSHRAHGFRLARGQIRRRGWHHRLLGIQWGAARTRITLLTMLATLPLLAFGVQQWRTGITADSALPLALASLLLAAILALGIGVCRSISRTLYQSRRFALQVAAGNLTVPVPAHGKDDMGQLVEALETMKKGLRGIVGDVNAGIERVRPSVDDIRRGNDGFSARTDSQAASIQQTASSMEQIASTVSQNADNAQQASGLALSNVREVESAGSGIAEMVKRMASITERSRQMSEVVSLIDSIAFQTNILALNASVEAARAGEQGRGFAVVASEVRSLASRSAEAAKEIHQLIANANQEIEAGANVVTHTESAIGRVIEASNRVNDIMEEISAASTEQSSGINQISDAISQMEQAVQQSAGQLQESAGATRRLQHETWLLNNAILAFRTRGSGQELQAEIDLSGSDRTPRAPSPATKLLEAAGIRHQPTTASQDDWTSF</sequence>
<dbReference type="PROSITE" id="PS50111">
    <property type="entry name" value="CHEMOTAXIS_TRANSDUC_2"/>
    <property type="match status" value="1"/>
</dbReference>
<dbReference type="Proteomes" id="UP000317288">
    <property type="component" value="Unassembled WGS sequence"/>
</dbReference>
<feature type="domain" description="Methyl-accepting transducer" evidence="6">
    <location>
        <begin position="276"/>
        <end position="505"/>
    </location>
</feature>
<dbReference type="RefSeq" id="WP_144815523.1">
    <property type="nucleotide sequence ID" value="NZ_VNFE01000010.1"/>
</dbReference>
<dbReference type="PANTHER" id="PTHR43531:SF5">
    <property type="entry name" value="METHYL-ACCEPTING CHEMOTAXIS PROTEIN III"/>
    <property type="match status" value="1"/>
</dbReference>
<dbReference type="InterPro" id="IPR013655">
    <property type="entry name" value="PAS_fold_3"/>
</dbReference>
<dbReference type="SMART" id="SM00283">
    <property type="entry name" value="MA"/>
    <property type="match status" value="1"/>
</dbReference>
<keyword evidence="2 4" id="KW-0807">Transducer</keyword>
<feature type="domain" description="HAMP" evidence="8">
    <location>
        <begin position="219"/>
        <end position="271"/>
    </location>
</feature>
<dbReference type="SMART" id="SM00304">
    <property type="entry name" value="HAMP"/>
    <property type="match status" value="2"/>
</dbReference>
<dbReference type="AlphaFoldDB" id="A0A558J0X9"/>
<feature type="domain" description="PAS" evidence="7">
    <location>
        <begin position="25"/>
        <end position="76"/>
    </location>
</feature>
<comment type="caution">
    <text evidence="9">The sequence shown here is derived from an EMBL/GenBank/DDBJ whole genome shotgun (WGS) entry which is preliminary data.</text>
</comment>
<protein>
    <submittedName>
        <fullName evidence="9">PAS domain S-box protein</fullName>
    </submittedName>
</protein>
<evidence type="ECO:0000313" key="9">
    <source>
        <dbReference type="EMBL" id="TVU87266.1"/>
    </source>
</evidence>
<feature type="transmembrane region" description="Helical" evidence="5">
    <location>
        <begin position="169"/>
        <end position="188"/>
    </location>
</feature>
<proteinExistence type="inferred from homology"/>
<evidence type="ECO:0000256" key="2">
    <source>
        <dbReference type="ARBA" id="ARBA00023224"/>
    </source>
</evidence>
<dbReference type="Gene3D" id="3.30.450.20">
    <property type="entry name" value="PAS domain"/>
    <property type="match status" value="1"/>
</dbReference>
<dbReference type="NCBIfam" id="TIGR00229">
    <property type="entry name" value="sensory_box"/>
    <property type="match status" value="1"/>
</dbReference>
<dbReference type="InterPro" id="IPR000014">
    <property type="entry name" value="PAS"/>
</dbReference>
<evidence type="ECO:0000259" key="6">
    <source>
        <dbReference type="PROSITE" id="PS50111"/>
    </source>
</evidence>
<dbReference type="Pfam" id="PF08447">
    <property type="entry name" value="PAS_3"/>
    <property type="match status" value="1"/>
</dbReference>
<evidence type="ECO:0000259" key="8">
    <source>
        <dbReference type="PROSITE" id="PS50885"/>
    </source>
</evidence>
<dbReference type="PROSITE" id="PS50112">
    <property type="entry name" value="PAS"/>
    <property type="match status" value="1"/>
</dbReference>
<dbReference type="SUPFAM" id="SSF58104">
    <property type="entry name" value="Methyl-accepting chemotaxis protein (MCP) signaling domain"/>
    <property type="match status" value="1"/>
</dbReference>
<dbReference type="GO" id="GO:0006935">
    <property type="term" value="P:chemotaxis"/>
    <property type="evidence" value="ECO:0007669"/>
    <property type="project" value="InterPro"/>
</dbReference>
<evidence type="ECO:0000256" key="4">
    <source>
        <dbReference type="PROSITE-ProRule" id="PRU00284"/>
    </source>
</evidence>
<feature type="transmembrane region" description="Helical" evidence="5">
    <location>
        <begin position="200"/>
        <end position="221"/>
    </location>
</feature>
<dbReference type="CDD" id="cd00130">
    <property type="entry name" value="PAS"/>
    <property type="match status" value="1"/>
</dbReference>
<evidence type="ECO:0000313" key="10">
    <source>
        <dbReference type="Proteomes" id="UP000317288"/>
    </source>
</evidence>
<name>A0A558J0X9_9GAMM</name>
<dbReference type="GO" id="GO:0005886">
    <property type="term" value="C:plasma membrane"/>
    <property type="evidence" value="ECO:0007669"/>
    <property type="project" value="TreeGrafter"/>
</dbReference>
<dbReference type="PRINTS" id="PR00260">
    <property type="entry name" value="CHEMTRNSDUCR"/>
</dbReference>
<gene>
    <name evidence="9" type="ORF">FQP89_22030</name>
</gene>
<dbReference type="CDD" id="cd06225">
    <property type="entry name" value="HAMP"/>
    <property type="match status" value="1"/>
</dbReference>
<evidence type="ECO:0000256" key="3">
    <source>
        <dbReference type="ARBA" id="ARBA00029447"/>
    </source>
</evidence>
<dbReference type="InterPro" id="IPR003660">
    <property type="entry name" value="HAMP_dom"/>
</dbReference>
<dbReference type="CDD" id="cd11386">
    <property type="entry name" value="MCP_signal"/>
    <property type="match status" value="1"/>
</dbReference>
<dbReference type="SMART" id="SM00091">
    <property type="entry name" value="PAS"/>
    <property type="match status" value="1"/>
</dbReference>
<reference evidence="9 10" key="1">
    <citation type="submission" date="2019-07" db="EMBL/GenBank/DDBJ databases">
        <title>Diversity of Bacteria from Kongsfjorden, Arctic.</title>
        <authorList>
            <person name="Yu Y."/>
        </authorList>
    </citation>
    <scope>NUCLEOTIDE SEQUENCE [LARGE SCALE GENOMIC DNA]</scope>
    <source>
        <strain evidence="9 10">SM1922</strain>
    </source>
</reference>
<evidence type="ECO:0000256" key="5">
    <source>
        <dbReference type="SAM" id="Phobius"/>
    </source>
</evidence>
<dbReference type="GO" id="GO:0004888">
    <property type="term" value="F:transmembrane signaling receptor activity"/>
    <property type="evidence" value="ECO:0007669"/>
    <property type="project" value="InterPro"/>
</dbReference>
<dbReference type="Pfam" id="PF00015">
    <property type="entry name" value="MCPsignal"/>
    <property type="match status" value="1"/>
</dbReference>
<comment type="similarity">
    <text evidence="3">Belongs to the methyl-accepting chemotaxis (MCP) protein family.</text>
</comment>
<comment type="subcellular location">
    <subcellularLocation>
        <location evidence="1">Membrane</location>
    </subcellularLocation>
</comment>
<dbReference type="InterPro" id="IPR051310">
    <property type="entry name" value="MCP_chemotaxis"/>
</dbReference>
<keyword evidence="5" id="KW-1133">Transmembrane helix</keyword>
<dbReference type="Pfam" id="PF00672">
    <property type="entry name" value="HAMP"/>
    <property type="match status" value="1"/>
</dbReference>
<dbReference type="SUPFAM" id="SSF55785">
    <property type="entry name" value="PYP-like sensor domain (PAS domain)"/>
    <property type="match status" value="1"/>
</dbReference>
<dbReference type="InterPro" id="IPR004089">
    <property type="entry name" value="MCPsignal_dom"/>
</dbReference>
<keyword evidence="5" id="KW-0812">Transmembrane</keyword>
<dbReference type="InterPro" id="IPR035965">
    <property type="entry name" value="PAS-like_dom_sf"/>
</dbReference>
<dbReference type="GO" id="GO:0007165">
    <property type="term" value="P:signal transduction"/>
    <property type="evidence" value="ECO:0007669"/>
    <property type="project" value="UniProtKB-KW"/>
</dbReference>
<dbReference type="EMBL" id="VNFE01000010">
    <property type="protein sequence ID" value="TVU87266.1"/>
    <property type="molecule type" value="Genomic_DNA"/>
</dbReference>
<dbReference type="Gene3D" id="1.10.287.950">
    <property type="entry name" value="Methyl-accepting chemotaxis protein"/>
    <property type="match status" value="1"/>
</dbReference>
<evidence type="ECO:0000256" key="1">
    <source>
        <dbReference type="ARBA" id="ARBA00004370"/>
    </source>
</evidence>
<organism evidence="9 10">
    <name type="scientific">Vreelandella titanicae</name>
    <dbReference type="NCBI Taxonomy" id="664683"/>
    <lineage>
        <taxon>Bacteria</taxon>
        <taxon>Pseudomonadati</taxon>
        <taxon>Pseudomonadota</taxon>
        <taxon>Gammaproteobacteria</taxon>
        <taxon>Oceanospirillales</taxon>
        <taxon>Halomonadaceae</taxon>
        <taxon>Vreelandella</taxon>
    </lineage>
</organism>
<dbReference type="InterPro" id="IPR004090">
    <property type="entry name" value="Chemotax_Me-accpt_rcpt"/>
</dbReference>
<dbReference type="PROSITE" id="PS50885">
    <property type="entry name" value="HAMP"/>
    <property type="match status" value="1"/>
</dbReference>
<keyword evidence="5" id="KW-0472">Membrane</keyword>
<dbReference type="PANTHER" id="PTHR43531">
    <property type="entry name" value="PROTEIN ICFG"/>
    <property type="match status" value="1"/>
</dbReference>
<accession>A0A558J0X9</accession>
<dbReference type="FunFam" id="1.10.287.950:FF:000001">
    <property type="entry name" value="Methyl-accepting chemotaxis sensory transducer"/>
    <property type="match status" value="1"/>
</dbReference>